<proteinExistence type="inferred from homology"/>
<dbReference type="PANTHER" id="PTHR45896">
    <property type="entry name" value="N-ALPHA-ACETYLTRANSFERASE 30"/>
    <property type="match status" value="1"/>
</dbReference>
<dbReference type="InterPro" id="IPR044542">
    <property type="entry name" value="NAA30-like"/>
</dbReference>
<dbReference type="InterPro" id="IPR016181">
    <property type="entry name" value="Acyl_CoA_acyltransferase"/>
</dbReference>
<reference evidence="6" key="1">
    <citation type="submission" date="2016-04" db="EMBL/GenBank/DDBJ databases">
        <authorList>
            <person name="Calderon-Fernandez G.M.Sr."/>
        </authorList>
    </citation>
    <scope>NUCLEOTIDE SEQUENCE</scope>
    <source>
        <strain evidence="6">Int1</strain>
        <tissue evidence="6">Integument</tissue>
    </source>
</reference>
<feature type="non-terminal residue" evidence="6">
    <location>
        <position position="1"/>
    </location>
</feature>
<organism evidence="6">
    <name type="scientific">Triatoma infestans</name>
    <name type="common">Assassin bug</name>
    <dbReference type="NCBI Taxonomy" id="30076"/>
    <lineage>
        <taxon>Eukaryota</taxon>
        <taxon>Metazoa</taxon>
        <taxon>Ecdysozoa</taxon>
        <taxon>Arthropoda</taxon>
        <taxon>Hexapoda</taxon>
        <taxon>Insecta</taxon>
        <taxon>Pterygota</taxon>
        <taxon>Neoptera</taxon>
        <taxon>Paraneoptera</taxon>
        <taxon>Hemiptera</taxon>
        <taxon>Heteroptera</taxon>
        <taxon>Panheteroptera</taxon>
        <taxon>Cimicomorpha</taxon>
        <taxon>Reduviidae</taxon>
        <taxon>Triatominae</taxon>
        <taxon>Triatoma</taxon>
    </lineage>
</organism>
<dbReference type="GO" id="GO:0004596">
    <property type="term" value="F:protein-N-terminal amino-acid acetyltransferase activity"/>
    <property type="evidence" value="ECO:0007669"/>
    <property type="project" value="InterPro"/>
</dbReference>
<dbReference type="SUPFAM" id="SSF55729">
    <property type="entry name" value="Acyl-CoA N-acyltransferases (Nat)"/>
    <property type="match status" value="1"/>
</dbReference>
<evidence type="ECO:0000256" key="2">
    <source>
        <dbReference type="ARBA" id="ARBA00023315"/>
    </source>
</evidence>
<keyword evidence="1 6" id="KW-0808">Transferase</keyword>
<dbReference type="CDD" id="cd04301">
    <property type="entry name" value="NAT_SF"/>
    <property type="match status" value="1"/>
</dbReference>
<reference evidence="6" key="2">
    <citation type="journal article" date="2017" name="J. Med. Entomol.">
        <title>Transcriptome Analysis of the Triatoma infestans (Hemiptera: Reduviidae) Integument.</title>
        <authorList>
            <person name="Calderon-Fernandez G.M."/>
            <person name="Moriconi D.E."/>
            <person name="Dulbecco A.B."/>
            <person name="Juarez M.P."/>
        </authorList>
    </citation>
    <scope>NUCLEOTIDE SEQUENCE</scope>
    <source>
        <strain evidence="6">Int1</strain>
        <tissue evidence="6">Integument</tissue>
    </source>
</reference>
<evidence type="ECO:0000256" key="3">
    <source>
        <dbReference type="ARBA" id="ARBA00024025"/>
    </source>
</evidence>
<evidence type="ECO:0000259" key="5">
    <source>
        <dbReference type="PROSITE" id="PS51186"/>
    </source>
</evidence>
<sequence length="205" mass="22873">EPINSCSSENLSLQDSSSHCKTCVNASDNTSEASAVSLNKNEVIQKPNEEPDDSSQSLVSSATNTDVVETPTSVASESSCSNVEDTAHCSTSLSETQENNLPCSVADKQSECGEITYVSYESELQMPDIMRLIQKDLSEPYSIYTYRYFIHNWPQLCFLAMDNTLCVGAIVCKLDMHRKVVKRGYIAMLAVDEKYRKRKLVPIWF</sequence>
<feature type="domain" description="N-acetyltransferase" evidence="5">
    <location>
        <begin position="115"/>
        <end position="205"/>
    </location>
</feature>
<feature type="compositionally biased region" description="Polar residues" evidence="4">
    <location>
        <begin position="54"/>
        <end position="79"/>
    </location>
</feature>
<dbReference type="EMBL" id="GEMB01002281">
    <property type="protein sequence ID" value="JAS00900.1"/>
    <property type="molecule type" value="Transcribed_RNA"/>
</dbReference>
<evidence type="ECO:0000256" key="1">
    <source>
        <dbReference type="ARBA" id="ARBA00022679"/>
    </source>
</evidence>
<dbReference type="AlphaFoldDB" id="A0A170ZEY2"/>
<dbReference type="Gene3D" id="3.40.630.30">
    <property type="match status" value="1"/>
</dbReference>
<evidence type="ECO:0000256" key="4">
    <source>
        <dbReference type="SAM" id="MobiDB-lite"/>
    </source>
</evidence>
<feature type="region of interest" description="Disordered" evidence="4">
    <location>
        <begin position="34"/>
        <end position="79"/>
    </location>
</feature>
<accession>A0A170ZEY2</accession>
<keyword evidence="2 6" id="KW-0012">Acyltransferase</keyword>
<dbReference type="PROSITE" id="PS51186">
    <property type="entry name" value="GNAT"/>
    <property type="match status" value="1"/>
</dbReference>
<dbReference type="EC" id="2.3.1.-" evidence="6"/>
<dbReference type="GO" id="GO:0031417">
    <property type="term" value="C:NatC complex"/>
    <property type="evidence" value="ECO:0007669"/>
    <property type="project" value="TreeGrafter"/>
</dbReference>
<dbReference type="PANTHER" id="PTHR45896:SF1">
    <property type="entry name" value="N-ALPHA-ACETYLTRANSFERASE 30"/>
    <property type="match status" value="1"/>
</dbReference>
<comment type="similarity">
    <text evidence="3">Belongs to the acetyltransferase family. MAK3 subfamily.</text>
</comment>
<evidence type="ECO:0000313" key="6">
    <source>
        <dbReference type="EMBL" id="JAS00900.1"/>
    </source>
</evidence>
<dbReference type="Pfam" id="PF00583">
    <property type="entry name" value="Acetyltransf_1"/>
    <property type="match status" value="1"/>
</dbReference>
<dbReference type="InterPro" id="IPR000182">
    <property type="entry name" value="GNAT_dom"/>
</dbReference>
<name>A0A170ZEY2_TRIIF</name>
<protein>
    <submittedName>
        <fullName evidence="6">N-alpha-acetyltransferase 30-like protein</fullName>
        <ecNumber evidence="6">2.3.1.-</ecNumber>
    </submittedName>
</protein>